<dbReference type="Proteomes" id="UP000523007">
    <property type="component" value="Unassembled WGS sequence"/>
</dbReference>
<evidence type="ECO:0000313" key="3">
    <source>
        <dbReference type="Proteomes" id="UP000523007"/>
    </source>
</evidence>
<dbReference type="AlphaFoldDB" id="A0A7W7RPA4"/>
<accession>A0A7W7RPA4</accession>
<dbReference type="EMBL" id="JACHJT010000002">
    <property type="protein sequence ID" value="MBB4935096.1"/>
    <property type="molecule type" value="Genomic_DNA"/>
</dbReference>
<proteinExistence type="predicted"/>
<gene>
    <name evidence="2" type="ORF">F4561_005990</name>
</gene>
<evidence type="ECO:0000256" key="1">
    <source>
        <dbReference type="SAM" id="MobiDB-lite"/>
    </source>
</evidence>
<feature type="compositionally biased region" description="Basic and acidic residues" evidence="1">
    <location>
        <begin position="47"/>
        <end position="60"/>
    </location>
</feature>
<comment type="caution">
    <text evidence="2">The sequence shown here is derived from an EMBL/GenBank/DDBJ whole genome shotgun (WGS) entry which is preliminary data.</text>
</comment>
<keyword evidence="3" id="KW-1185">Reference proteome</keyword>
<protein>
    <submittedName>
        <fullName evidence="2">Uncharacterized protein</fullName>
    </submittedName>
</protein>
<organism evidence="2 3">
    <name type="scientific">Lipingzhangella halophila</name>
    <dbReference type="NCBI Taxonomy" id="1783352"/>
    <lineage>
        <taxon>Bacteria</taxon>
        <taxon>Bacillati</taxon>
        <taxon>Actinomycetota</taxon>
        <taxon>Actinomycetes</taxon>
        <taxon>Streptosporangiales</taxon>
        <taxon>Nocardiopsidaceae</taxon>
        <taxon>Lipingzhangella</taxon>
    </lineage>
</organism>
<name>A0A7W7RPA4_9ACTN</name>
<evidence type="ECO:0000313" key="2">
    <source>
        <dbReference type="EMBL" id="MBB4935096.1"/>
    </source>
</evidence>
<sequence>MDRNEEPDPNATMSWTPDFDAPASPPPQDAEQDSPEAPDDPQATVRFRPEWLQEKPSADE</sequence>
<reference evidence="2 3" key="1">
    <citation type="submission" date="2020-08" db="EMBL/GenBank/DDBJ databases">
        <title>Sequencing the genomes of 1000 actinobacteria strains.</title>
        <authorList>
            <person name="Klenk H.-P."/>
        </authorList>
    </citation>
    <scope>NUCLEOTIDE SEQUENCE [LARGE SCALE GENOMIC DNA]</scope>
    <source>
        <strain evidence="2 3">DSM 102030</strain>
    </source>
</reference>
<feature type="region of interest" description="Disordered" evidence="1">
    <location>
        <begin position="1"/>
        <end position="60"/>
    </location>
</feature>
<feature type="compositionally biased region" description="Acidic residues" evidence="1">
    <location>
        <begin position="30"/>
        <end position="39"/>
    </location>
</feature>
<dbReference type="RefSeq" id="WP_184584875.1">
    <property type="nucleotide sequence ID" value="NZ_JACHJT010000002.1"/>
</dbReference>